<dbReference type="SMART" id="SM00530">
    <property type="entry name" value="HTH_XRE"/>
    <property type="match status" value="1"/>
</dbReference>
<dbReference type="OrthoDB" id="4516646at2"/>
<name>A0A010YIE0_9ACTN</name>
<protein>
    <submittedName>
        <fullName evidence="2">Putative transcriptional regulator</fullName>
    </submittedName>
</protein>
<sequence length="394" mass="42287">MPEKTTGERIRARRLDRGWSLTVVADRAGITASTLSRIERGLRGTNNRHLISDLAAALEWSVADLTGQPYVPADRQLEAAHARIANLRTAVAETTLELAPVDGHEPAPMAQLEQRAELVIARGIATDYAAVTDLAPALLIDLHAHAKAGNRRAAELVVNLGTPISPAFRYLGYLADSALLTERVREYAEWLGQPVPLAIADFLRANASAAIGFRRSAAIAEQARVELDRHTDEPGALDMLGMLHLTGAQSAVGQGRRGEALDRVAEARAIAERTGQTSTAALFFGPANVTVWELGLRVDADEPGKAVEVAAGADVTALPKIRQGYFWLDLSRAYTAMGKPQRERAVRALLTAERAAPQFTRSAPLARETARALRAAGGDSRDSALRGLCERLGV</sequence>
<feature type="domain" description="HTH cro/C1-type" evidence="1">
    <location>
        <begin position="10"/>
        <end position="65"/>
    </location>
</feature>
<keyword evidence="3" id="KW-1185">Reference proteome</keyword>
<proteinExistence type="predicted"/>
<dbReference type="SUPFAM" id="SSF47413">
    <property type="entry name" value="lambda repressor-like DNA-binding domains"/>
    <property type="match status" value="1"/>
</dbReference>
<dbReference type="InterPro" id="IPR001387">
    <property type="entry name" value="Cro/C1-type_HTH"/>
</dbReference>
<dbReference type="EMBL" id="JFBT01000001">
    <property type="protein sequence ID" value="EXG80030.1"/>
    <property type="molecule type" value="Genomic_DNA"/>
</dbReference>
<dbReference type="AlphaFoldDB" id="A0A010YIE0"/>
<dbReference type="PROSITE" id="PS50943">
    <property type="entry name" value="HTH_CROC1"/>
    <property type="match status" value="1"/>
</dbReference>
<gene>
    <name evidence="2" type="ORF">CryarDRAFT_1089</name>
</gene>
<reference evidence="2 3" key="1">
    <citation type="submission" date="2013-07" db="EMBL/GenBank/DDBJ databases">
        <authorList>
            <consortium name="DOE Joint Genome Institute"/>
            <person name="Eisen J."/>
            <person name="Huntemann M."/>
            <person name="Han J."/>
            <person name="Chen A."/>
            <person name="Kyrpides N."/>
            <person name="Mavromatis K."/>
            <person name="Markowitz V."/>
            <person name="Palaniappan K."/>
            <person name="Ivanova N."/>
            <person name="Schaumberg A."/>
            <person name="Pati A."/>
            <person name="Liolios K."/>
            <person name="Nordberg H.P."/>
            <person name="Cantor M.N."/>
            <person name="Hua S.X."/>
            <person name="Woyke T."/>
        </authorList>
    </citation>
    <scope>NUCLEOTIDE SEQUENCE [LARGE SCALE GENOMIC DNA]</scope>
    <source>
        <strain evidence="2 3">DSM 44712</strain>
    </source>
</reference>
<dbReference type="Pfam" id="PF13560">
    <property type="entry name" value="HTH_31"/>
    <property type="match status" value="1"/>
</dbReference>
<dbReference type="HOGENOM" id="CLU_033540_2_1_11"/>
<dbReference type="InterPro" id="IPR010982">
    <property type="entry name" value="Lambda_DNA-bd_dom_sf"/>
</dbReference>
<dbReference type="GO" id="GO:0003677">
    <property type="term" value="F:DNA binding"/>
    <property type="evidence" value="ECO:0007669"/>
    <property type="project" value="InterPro"/>
</dbReference>
<accession>A0A010YIE0</accession>
<dbReference type="CDD" id="cd00093">
    <property type="entry name" value="HTH_XRE"/>
    <property type="match status" value="1"/>
</dbReference>
<organism evidence="2 3">
    <name type="scientific">Cryptosporangium arvum DSM 44712</name>
    <dbReference type="NCBI Taxonomy" id="927661"/>
    <lineage>
        <taxon>Bacteria</taxon>
        <taxon>Bacillati</taxon>
        <taxon>Actinomycetota</taxon>
        <taxon>Actinomycetes</taxon>
        <taxon>Cryptosporangiales</taxon>
        <taxon>Cryptosporangiaceae</taxon>
        <taxon>Cryptosporangium</taxon>
    </lineage>
</organism>
<comment type="caution">
    <text evidence="2">The sequence shown here is derived from an EMBL/GenBank/DDBJ whole genome shotgun (WGS) entry which is preliminary data.</text>
</comment>
<evidence type="ECO:0000259" key="1">
    <source>
        <dbReference type="PROSITE" id="PS50943"/>
    </source>
</evidence>
<dbReference type="Gene3D" id="1.10.260.40">
    <property type="entry name" value="lambda repressor-like DNA-binding domains"/>
    <property type="match status" value="1"/>
</dbReference>
<dbReference type="PATRIC" id="fig|927661.3.peg.1071"/>
<dbReference type="Proteomes" id="UP000021053">
    <property type="component" value="Unassembled WGS sequence"/>
</dbReference>
<dbReference type="RefSeq" id="WP_035848791.1">
    <property type="nucleotide sequence ID" value="NZ_KK073874.1"/>
</dbReference>
<evidence type="ECO:0000313" key="3">
    <source>
        <dbReference type="Proteomes" id="UP000021053"/>
    </source>
</evidence>
<evidence type="ECO:0000313" key="2">
    <source>
        <dbReference type="EMBL" id="EXG80030.1"/>
    </source>
</evidence>